<gene>
    <name evidence="1" type="primary">rlpA</name>
    <name evidence="4" type="ORF">J5A65_08735</name>
</gene>
<evidence type="ECO:0000256" key="1">
    <source>
        <dbReference type="HAMAP-Rule" id="MF_02071"/>
    </source>
</evidence>
<keyword evidence="1" id="KW-0961">Cell wall biogenesis/degradation</keyword>
<sequence length="366" mass="38361">MTASPRLGRTLRLLRDSTAGLALTALLTVAMPAVFPDDRAEAAAGNSITAKVAVNIRSGPGTDHSRLGVLYRGESLTVRGSASNGWIPVTWRGEKAWVAAAYVATAQEVRESASRPGASGSAWTTTRLNARSAPRLTGSIQTVLSKSTQVTLTGQVSGQWSQITWGDGTAWVASRYLSSTEPTQSTSPTPSPESVSPTTTPETIGSRWATSDLNLWTGTSGNRFAGMAPKGSEVKVTGTVSGGRAQIVWQGAVRWVTARYLSETAPTASSSGGGGETCQASFYSDDSATASGESFDQWAMKAAHKSLPFGTKLRVMNLSNGKTVDVTVNDRGPYVSGRCLDLTTGAFKAIADTRQGVAKISYQIIS</sequence>
<dbReference type="Pfam" id="PF08239">
    <property type="entry name" value="SH3_3"/>
    <property type="match status" value="2"/>
</dbReference>
<feature type="domain" description="SH3b" evidence="3">
    <location>
        <begin position="43"/>
        <end position="107"/>
    </location>
</feature>
<accession>A0ABX7Y2G9</accession>
<keyword evidence="5" id="KW-1185">Reference proteome</keyword>
<dbReference type="InterPro" id="IPR009009">
    <property type="entry name" value="RlpA-like_DPBB"/>
</dbReference>
<dbReference type="EC" id="4.2.2.-" evidence="1"/>
<dbReference type="RefSeq" id="WP_212321186.1">
    <property type="nucleotide sequence ID" value="NZ_AP024463.1"/>
</dbReference>
<evidence type="ECO:0000256" key="2">
    <source>
        <dbReference type="SAM" id="MobiDB-lite"/>
    </source>
</evidence>
<dbReference type="SUPFAM" id="SSF50685">
    <property type="entry name" value="Barwin-like endoglucanases"/>
    <property type="match status" value="1"/>
</dbReference>
<evidence type="ECO:0000313" key="4">
    <source>
        <dbReference type="EMBL" id="QUC07046.1"/>
    </source>
</evidence>
<feature type="domain" description="SH3b" evidence="3">
    <location>
        <begin position="119"/>
        <end position="181"/>
    </location>
</feature>
<protein>
    <recommendedName>
        <fullName evidence="1">Probable endolytic peptidoglycan transglycosylase RlpA</fullName>
        <ecNumber evidence="1">4.2.2.-</ecNumber>
    </recommendedName>
</protein>
<organism evidence="4 5">
    <name type="scientific">Arachnia rubra</name>
    <dbReference type="NCBI Taxonomy" id="1547448"/>
    <lineage>
        <taxon>Bacteria</taxon>
        <taxon>Bacillati</taxon>
        <taxon>Actinomycetota</taxon>
        <taxon>Actinomycetes</taxon>
        <taxon>Propionibacteriales</taxon>
        <taxon>Propionibacteriaceae</taxon>
        <taxon>Arachnia</taxon>
    </lineage>
</organism>
<dbReference type="Proteomes" id="UP000678513">
    <property type="component" value="Chromosome"/>
</dbReference>
<dbReference type="PANTHER" id="PTHR34183:SF8">
    <property type="entry name" value="ENDOLYTIC PEPTIDOGLYCAN TRANSGLYCOSYLASE RLPA-RELATED"/>
    <property type="match status" value="1"/>
</dbReference>
<comment type="similarity">
    <text evidence="1">Belongs to the RlpA family.</text>
</comment>
<dbReference type="EMBL" id="CP072384">
    <property type="protein sequence ID" value="QUC07046.1"/>
    <property type="molecule type" value="Genomic_DNA"/>
</dbReference>
<feature type="region of interest" description="Disordered" evidence="2">
    <location>
        <begin position="178"/>
        <end position="205"/>
    </location>
</feature>
<dbReference type="Gene3D" id="2.40.40.10">
    <property type="entry name" value="RlpA-like domain"/>
    <property type="match status" value="1"/>
</dbReference>
<comment type="function">
    <text evidence="1">Lytic transglycosylase with a strong preference for naked glycan strands that lack stem peptides.</text>
</comment>
<feature type="compositionally biased region" description="Low complexity" evidence="2">
    <location>
        <begin position="178"/>
        <end position="203"/>
    </location>
</feature>
<dbReference type="InterPro" id="IPR003646">
    <property type="entry name" value="SH3-like_bac-type"/>
</dbReference>
<dbReference type="Pfam" id="PF03330">
    <property type="entry name" value="DPBB_1"/>
    <property type="match status" value="1"/>
</dbReference>
<evidence type="ECO:0000313" key="5">
    <source>
        <dbReference type="Proteomes" id="UP000678513"/>
    </source>
</evidence>
<evidence type="ECO:0000259" key="3">
    <source>
        <dbReference type="PROSITE" id="PS51781"/>
    </source>
</evidence>
<dbReference type="CDD" id="cd22268">
    <property type="entry name" value="DPBB_RlpA-like"/>
    <property type="match status" value="1"/>
</dbReference>
<proteinExistence type="inferred from homology"/>
<dbReference type="SMART" id="SM00287">
    <property type="entry name" value="SH3b"/>
    <property type="match status" value="2"/>
</dbReference>
<dbReference type="InterPro" id="IPR036908">
    <property type="entry name" value="RlpA-like_sf"/>
</dbReference>
<dbReference type="HAMAP" id="MF_02071">
    <property type="entry name" value="RlpA"/>
    <property type="match status" value="1"/>
</dbReference>
<reference evidence="4 5" key="1">
    <citation type="submission" date="2021-03" db="EMBL/GenBank/DDBJ databases">
        <title>Human Oral Microbial Genomes.</title>
        <authorList>
            <person name="Johnston C.D."/>
            <person name="Chen T."/>
            <person name="Dewhirst F.E."/>
        </authorList>
    </citation>
    <scope>NUCLEOTIDE SEQUENCE [LARGE SCALE GENOMIC DNA]</scope>
    <source>
        <strain evidence="4 5">DSMZ 100122</strain>
    </source>
</reference>
<dbReference type="InterPro" id="IPR034718">
    <property type="entry name" value="RlpA"/>
</dbReference>
<dbReference type="PANTHER" id="PTHR34183">
    <property type="entry name" value="ENDOLYTIC PEPTIDOGLYCAN TRANSGLYCOSYLASE RLPA"/>
    <property type="match status" value="1"/>
</dbReference>
<dbReference type="Gene3D" id="2.30.30.40">
    <property type="entry name" value="SH3 Domains"/>
    <property type="match status" value="2"/>
</dbReference>
<keyword evidence="1" id="KW-0456">Lyase</keyword>
<name>A0ABX7Y2G9_9ACTN</name>
<dbReference type="PROSITE" id="PS51781">
    <property type="entry name" value="SH3B"/>
    <property type="match status" value="2"/>
</dbReference>